<evidence type="ECO:0000256" key="2">
    <source>
        <dbReference type="SAM" id="MobiDB-lite"/>
    </source>
</evidence>
<feature type="domain" description="PWI" evidence="3">
    <location>
        <begin position="118"/>
        <end position="191"/>
    </location>
</feature>
<feature type="coiled-coil region" evidence="1">
    <location>
        <begin position="318"/>
        <end position="373"/>
    </location>
</feature>
<feature type="compositionally biased region" description="Basic residues" evidence="2">
    <location>
        <begin position="441"/>
        <end position="462"/>
    </location>
</feature>
<keyword evidence="1" id="KW-0175">Coiled coil</keyword>
<dbReference type="Pfam" id="PF01480">
    <property type="entry name" value="PWI"/>
    <property type="match status" value="1"/>
</dbReference>
<proteinExistence type="predicted"/>
<reference evidence="4 5" key="1">
    <citation type="submission" date="2020-04" db="EMBL/GenBank/DDBJ databases">
        <title>Perkinsus olseni comparative genomics.</title>
        <authorList>
            <person name="Bogema D.R."/>
        </authorList>
    </citation>
    <scope>NUCLEOTIDE SEQUENCE [LARGE SCALE GENOMIC DNA]</scope>
    <source>
        <strain evidence="4">ATCC PRA-205</strain>
    </source>
</reference>
<accession>A0A7J6U3D6</accession>
<feature type="region of interest" description="Disordered" evidence="2">
    <location>
        <begin position="490"/>
        <end position="513"/>
    </location>
</feature>
<dbReference type="InterPro" id="IPR002483">
    <property type="entry name" value="PWI_dom"/>
</dbReference>
<evidence type="ECO:0000259" key="3">
    <source>
        <dbReference type="SMART" id="SM00311"/>
    </source>
</evidence>
<organism evidence="4 5">
    <name type="scientific">Perkinsus olseni</name>
    <name type="common">Perkinsus atlanticus</name>
    <dbReference type="NCBI Taxonomy" id="32597"/>
    <lineage>
        <taxon>Eukaryota</taxon>
        <taxon>Sar</taxon>
        <taxon>Alveolata</taxon>
        <taxon>Perkinsozoa</taxon>
        <taxon>Perkinsea</taxon>
        <taxon>Perkinsida</taxon>
        <taxon>Perkinsidae</taxon>
        <taxon>Perkinsus</taxon>
    </lineage>
</organism>
<dbReference type="SMART" id="SM00311">
    <property type="entry name" value="PWI"/>
    <property type="match status" value="1"/>
</dbReference>
<feature type="compositionally biased region" description="Low complexity" evidence="2">
    <location>
        <begin position="389"/>
        <end position="407"/>
    </location>
</feature>
<dbReference type="Proteomes" id="UP000574390">
    <property type="component" value="Unassembled WGS sequence"/>
</dbReference>
<dbReference type="Gene3D" id="1.20.1390.10">
    <property type="entry name" value="PWI domain"/>
    <property type="match status" value="1"/>
</dbReference>
<evidence type="ECO:0000313" key="5">
    <source>
        <dbReference type="Proteomes" id="UP000574390"/>
    </source>
</evidence>
<name>A0A7J6U3D6_PEROL</name>
<sequence>KRRKEEEERKRREEEARRQLLEEMQELRRRKKQSADNRSRMGFGGEPERKSGSSIEKTKEMFAQAKAEDHARQRQAEPPRDPAAKEAALRQSQALLRAMPRSRNEIMNFELDWHALKECDVLRLQLKPWLEKKLTEYFGVMEPRMLNLILERMDAETPVQQCMTDLKPFLDDETETFVLKMSRATTPLLAVHDDPVGAAAERGVAGTRFEDYLDGEMISQVSMVRAAKCIEFPSTIWQQRDDDDGGVKKGGAMRRMSEPTTLRYSVSAMEAAECESTSGETMDRGAACGGSSSGSTFSCMVKLASGVSSQSGRAYYGKEEVDDLIDLMECEMESLECDVEYWKTLFNQSQDELNYHKTLVENLEQEVRKIKADNSASPDGDQPPSFQNSSADRSSVASSCSTGSALSPTLNGSSRTVFSHSATSSRPVSLRSSPSTSPERKRQRAARNKSIRLIRLGRKKSAAKNTVDKSGNSSSGFFNGAFGLLKRFAGHTSSEKTSPKKSLYGRSSSRGSS</sequence>
<protein>
    <recommendedName>
        <fullName evidence="3">PWI domain-containing protein</fullName>
    </recommendedName>
</protein>
<feature type="compositionally biased region" description="Polar residues" evidence="2">
    <location>
        <begin position="408"/>
        <end position="420"/>
    </location>
</feature>
<gene>
    <name evidence="4" type="ORF">FOZ62_007503</name>
</gene>
<feature type="compositionally biased region" description="Basic and acidic residues" evidence="2">
    <location>
        <begin position="46"/>
        <end position="88"/>
    </location>
</feature>
<dbReference type="InterPro" id="IPR052768">
    <property type="entry name" value="RBM25"/>
</dbReference>
<dbReference type="AlphaFoldDB" id="A0A7J6U3D6"/>
<dbReference type="EMBL" id="JABANM010003208">
    <property type="protein sequence ID" value="KAF4751256.1"/>
    <property type="molecule type" value="Genomic_DNA"/>
</dbReference>
<evidence type="ECO:0000313" key="4">
    <source>
        <dbReference type="EMBL" id="KAF4751256.1"/>
    </source>
</evidence>
<feature type="non-terminal residue" evidence="4">
    <location>
        <position position="1"/>
    </location>
</feature>
<feature type="region of interest" description="Disordered" evidence="2">
    <location>
        <begin position="24"/>
        <end position="89"/>
    </location>
</feature>
<feature type="compositionally biased region" description="Basic and acidic residues" evidence="2">
    <location>
        <begin position="24"/>
        <end position="39"/>
    </location>
</feature>
<feature type="region of interest" description="Disordered" evidence="2">
    <location>
        <begin position="373"/>
        <end position="476"/>
    </location>
</feature>
<comment type="caution">
    <text evidence="4">The sequence shown here is derived from an EMBL/GenBank/DDBJ whole genome shotgun (WGS) entry which is preliminary data.</text>
</comment>
<feature type="compositionally biased region" description="Low complexity" evidence="2">
    <location>
        <begin position="421"/>
        <end position="437"/>
    </location>
</feature>
<evidence type="ECO:0000256" key="1">
    <source>
        <dbReference type="SAM" id="Coils"/>
    </source>
</evidence>
<dbReference type="PANTHER" id="PTHR18806">
    <property type="entry name" value="RBM25 PROTEIN"/>
    <property type="match status" value="1"/>
</dbReference>
<dbReference type="PANTHER" id="PTHR18806:SF4">
    <property type="entry name" value="RNA-BINDING PROTEIN 25"/>
    <property type="match status" value="1"/>
</dbReference>